<feature type="transmembrane region" description="Helical" evidence="1">
    <location>
        <begin position="66"/>
        <end position="84"/>
    </location>
</feature>
<organism evidence="3 4">
    <name type="scientific">Pseudomonas silesiensis</name>
    <dbReference type="NCBI Taxonomy" id="1853130"/>
    <lineage>
        <taxon>Bacteria</taxon>
        <taxon>Pseudomonadati</taxon>
        <taxon>Pseudomonadota</taxon>
        <taxon>Gammaproteobacteria</taxon>
        <taxon>Pseudomonadales</taxon>
        <taxon>Pseudomonadaceae</taxon>
        <taxon>Pseudomonas</taxon>
    </lineage>
</organism>
<evidence type="ECO:0000256" key="1">
    <source>
        <dbReference type="SAM" id="Phobius"/>
    </source>
</evidence>
<dbReference type="AlphaFoldDB" id="A0A191YQN0"/>
<proteinExistence type="predicted"/>
<reference evidence="3 4" key="1">
    <citation type="journal article" date="2018" name="Syst. Appl. Microbiol.">
        <title>Pseudomonas silesiensis sp. nov. strain A3T isolated from a biological pesticide sewage treatment plant and analysis of the complete genome sequence.</title>
        <authorList>
            <person name="Kaminski M.A."/>
            <person name="Furmanczyk E.M."/>
            <person name="Sobczak A."/>
            <person name="Dziembowski A."/>
            <person name="Lipinski L."/>
        </authorList>
    </citation>
    <scope>NUCLEOTIDE SEQUENCE [LARGE SCALE GENOMIC DNA]</scope>
    <source>
        <strain evidence="3 4">A3</strain>
    </source>
</reference>
<sequence>MKQRILRVLPKLAFFVILLVLCFAGMRGEPVPQMFENQDKLHHWAGFFCLTVSAFLAFPRTRLGWLVVLPLVGSMLIELEQSLLPLRTASLGDMMANALGVLCGLVVILAWRGYQGMRLKKASSGMTSPDVS</sequence>
<dbReference type="EMBL" id="CP014870">
    <property type="protein sequence ID" value="ANJ55182.1"/>
    <property type="molecule type" value="Genomic_DNA"/>
</dbReference>
<dbReference type="InterPro" id="IPR006976">
    <property type="entry name" value="VanZ-like"/>
</dbReference>
<keyword evidence="1" id="KW-0812">Transmembrane</keyword>
<dbReference type="STRING" id="1853130.PMA3_08425"/>
<dbReference type="KEGG" id="psil:PMA3_08425"/>
<accession>A0A191YQN0</accession>
<feature type="transmembrane region" description="Helical" evidence="1">
    <location>
        <begin position="44"/>
        <end position="59"/>
    </location>
</feature>
<keyword evidence="1" id="KW-0472">Membrane</keyword>
<keyword evidence="4" id="KW-1185">Reference proteome</keyword>
<feature type="transmembrane region" description="Helical" evidence="1">
    <location>
        <begin position="96"/>
        <end position="114"/>
    </location>
</feature>
<feature type="domain" description="VanZ-like" evidence="2">
    <location>
        <begin position="41"/>
        <end position="110"/>
    </location>
</feature>
<evidence type="ECO:0000259" key="2">
    <source>
        <dbReference type="Pfam" id="PF04892"/>
    </source>
</evidence>
<dbReference type="RefSeq" id="WP_064676726.1">
    <property type="nucleotide sequence ID" value="NZ_CP014870.1"/>
</dbReference>
<dbReference type="PANTHER" id="PTHR28008:SF1">
    <property type="entry name" value="DOMAIN PROTEIN, PUTATIVE (AFU_ORTHOLOGUE AFUA_3G10980)-RELATED"/>
    <property type="match status" value="1"/>
</dbReference>
<dbReference type="OrthoDB" id="6880939at2"/>
<name>A0A191YQN0_9PSED</name>
<keyword evidence="1" id="KW-1133">Transmembrane helix</keyword>
<protein>
    <submittedName>
        <fullName evidence="3">Teicoplanin resistance protein VanZ</fullName>
    </submittedName>
</protein>
<evidence type="ECO:0000313" key="3">
    <source>
        <dbReference type="EMBL" id="ANJ55182.1"/>
    </source>
</evidence>
<dbReference type="Proteomes" id="UP000078354">
    <property type="component" value="Chromosome"/>
</dbReference>
<gene>
    <name evidence="3" type="ORF">PMA3_08425</name>
</gene>
<evidence type="ECO:0000313" key="4">
    <source>
        <dbReference type="Proteomes" id="UP000078354"/>
    </source>
</evidence>
<dbReference type="Pfam" id="PF04892">
    <property type="entry name" value="VanZ"/>
    <property type="match status" value="1"/>
</dbReference>
<dbReference type="PANTHER" id="PTHR28008">
    <property type="entry name" value="DOMAIN PROTEIN, PUTATIVE (AFU_ORTHOLOGUE AFUA_3G10980)-RELATED"/>
    <property type="match status" value="1"/>
</dbReference>